<dbReference type="CDD" id="cd00085">
    <property type="entry name" value="HNHc"/>
    <property type="match status" value="1"/>
</dbReference>
<organism evidence="3 4">
    <name type="scientific">Saccharothrix lopnurensis</name>
    <dbReference type="NCBI Taxonomy" id="1670621"/>
    <lineage>
        <taxon>Bacteria</taxon>
        <taxon>Bacillati</taxon>
        <taxon>Actinomycetota</taxon>
        <taxon>Actinomycetes</taxon>
        <taxon>Pseudonocardiales</taxon>
        <taxon>Pseudonocardiaceae</taxon>
        <taxon>Saccharothrix</taxon>
    </lineage>
</organism>
<dbReference type="RefSeq" id="WP_380634033.1">
    <property type="nucleotide sequence ID" value="NZ_JBHSQO010000005.1"/>
</dbReference>
<name>A0ABW1P294_9PSEU</name>
<dbReference type="Pfam" id="PF26340">
    <property type="entry name" value="DNA-SBD_ScoMcrA"/>
    <property type="match status" value="1"/>
</dbReference>
<keyword evidence="4" id="KW-1185">Reference proteome</keyword>
<dbReference type="GO" id="GO:0004519">
    <property type="term" value="F:endonuclease activity"/>
    <property type="evidence" value="ECO:0007669"/>
    <property type="project" value="UniProtKB-KW"/>
</dbReference>
<accession>A0ABW1P294</accession>
<feature type="region of interest" description="Disordered" evidence="1">
    <location>
        <begin position="229"/>
        <end position="252"/>
    </location>
</feature>
<evidence type="ECO:0000313" key="3">
    <source>
        <dbReference type="EMBL" id="MFC6089084.1"/>
    </source>
</evidence>
<reference evidence="4" key="1">
    <citation type="journal article" date="2019" name="Int. J. Syst. Evol. Microbiol.">
        <title>The Global Catalogue of Microorganisms (GCM) 10K type strain sequencing project: providing services to taxonomists for standard genome sequencing and annotation.</title>
        <authorList>
            <consortium name="The Broad Institute Genomics Platform"/>
            <consortium name="The Broad Institute Genome Sequencing Center for Infectious Disease"/>
            <person name="Wu L."/>
            <person name="Ma J."/>
        </authorList>
    </citation>
    <scope>NUCLEOTIDE SEQUENCE [LARGE SCALE GENOMIC DNA]</scope>
    <source>
        <strain evidence="4">CGMCC 4.7246</strain>
    </source>
</reference>
<feature type="domain" description="HNH nuclease" evidence="2">
    <location>
        <begin position="253"/>
        <end position="308"/>
    </location>
</feature>
<dbReference type="Gene3D" id="1.10.30.50">
    <property type="match status" value="1"/>
</dbReference>
<comment type="caution">
    <text evidence="3">The sequence shown here is derived from an EMBL/GenBank/DDBJ whole genome shotgun (WGS) entry which is preliminary data.</text>
</comment>
<gene>
    <name evidence="3" type="ORF">ACFP3R_07360</name>
</gene>
<evidence type="ECO:0000313" key="4">
    <source>
        <dbReference type="Proteomes" id="UP001596220"/>
    </source>
</evidence>
<keyword evidence="3" id="KW-0378">Hydrolase</keyword>
<dbReference type="InterPro" id="IPR058813">
    <property type="entry name" value="DNA-SBD_ScoMcrA"/>
</dbReference>
<proteinExistence type="predicted"/>
<dbReference type="InterPro" id="IPR058807">
    <property type="entry name" value="ScoMcrA_N"/>
</dbReference>
<evidence type="ECO:0000256" key="1">
    <source>
        <dbReference type="SAM" id="MobiDB-lite"/>
    </source>
</evidence>
<evidence type="ECO:0000259" key="2">
    <source>
        <dbReference type="SMART" id="SM00507"/>
    </source>
</evidence>
<dbReference type="Proteomes" id="UP001596220">
    <property type="component" value="Unassembled WGS sequence"/>
</dbReference>
<dbReference type="Pfam" id="PF13391">
    <property type="entry name" value="HNH_2"/>
    <property type="match status" value="1"/>
</dbReference>
<sequence>MPYTDVGVDHVLRAIALFDRIGREKFLGDHRYEKAREYVLVHDGREYDSKAVVGVAHGFIEGRSPLLPNQLSGGASHAAGHLCALGFEVRGMAAVSAEAFLGGLLAVHREHVAGAITLLWAIGRAADRDAPPLHPRDALRAEVGRLLADHGQAVDPDRVVRGLARPGLWVAGRERAGFAAPLHGRLRREVPFRTWTVNAVRSRLLDDSVDQEELLAAVGLVEHAAVSGATRTAGAGERRGRTGSVIARNQANAKRVKRRHDDRCQFCGTRLRTAFGHYSEAAHIRGLGLHGGPDEPANMLCLCANCHVEFDNFALYVDEGGVVRRVRDRSEVGPLRRHPEHDIDEEHLTYHRELCVIGPSPA</sequence>
<dbReference type="EMBL" id="JBHSQO010000005">
    <property type="protein sequence ID" value="MFC6089084.1"/>
    <property type="molecule type" value="Genomic_DNA"/>
</dbReference>
<keyword evidence="3" id="KW-0540">Nuclease</keyword>
<dbReference type="InterPro" id="IPR003615">
    <property type="entry name" value="HNH_nuc"/>
</dbReference>
<dbReference type="Pfam" id="PF26345">
    <property type="entry name" value="ScoMcrA_N"/>
    <property type="match status" value="1"/>
</dbReference>
<dbReference type="SMART" id="SM00507">
    <property type="entry name" value="HNHc"/>
    <property type="match status" value="1"/>
</dbReference>
<keyword evidence="3" id="KW-0255">Endonuclease</keyword>
<protein>
    <submittedName>
        <fullName evidence="3">HNH endonuclease</fullName>
    </submittedName>
</protein>